<organism evidence="4 5">
    <name type="scientific">Yarrowia lipolytica</name>
    <name type="common">Candida lipolytica</name>
    <dbReference type="NCBI Taxonomy" id="4952"/>
    <lineage>
        <taxon>Eukaryota</taxon>
        <taxon>Fungi</taxon>
        <taxon>Dikarya</taxon>
        <taxon>Ascomycota</taxon>
        <taxon>Saccharomycotina</taxon>
        <taxon>Dipodascomycetes</taxon>
        <taxon>Dipodascales</taxon>
        <taxon>Dipodascales incertae sedis</taxon>
        <taxon>Yarrowia</taxon>
    </lineage>
</organism>
<dbReference type="GO" id="GO:1990316">
    <property type="term" value="C:Atg1/ULK1 kinase complex"/>
    <property type="evidence" value="ECO:0007669"/>
    <property type="project" value="TreeGrafter"/>
</dbReference>
<dbReference type="Proteomes" id="UP000256601">
    <property type="component" value="Unassembled WGS sequence"/>
</dbReference>
<dbReference type="OMA" id="LNTHEAH"/>
<name>A0A371C4G9_YARLL</name>
<dbReference type="PANTHER" id="PTHR13292">
    <property type="entry name" value="AUTOPHAGY-RELATED PROTEIN 101"/>
    <property type="match status" value="1"/>
</dbReference>
<protein>
    <recommendedName>
        <fullName evidence="2">Autophagy-related protein 101</fullName>
    </recommendedName>
</protein>
<evidence type="ECO:0000313" key="5">
    <source>
        <dbReference type="Proteomes" id="UP000256601"/>
    </source>
</evidence>
<evidence type="ECO:0000313" key="4">
    <source>
        <dbReference type="EMBL" id="RDW25216.1"/>
    </source>
</evidence>
<dbReference type="VEuPathDB" id="FungiDB:YALI0_B07073g"/>
<dbReference type="EMBL" id="KZ859008">
    <property type="protein sequence ID" value="RDW25216.1"/>
    <property type="molecule type" value="Genomic_DNA"/>
</dbReference>
<dbReference type="GO" id="GO:0000045">
    <property type="term" value="P:autophagosome assembly"/>
    <property type="evidence" value="ECO:0007669"/>
    <property type="project" value="TreeGrafter"/>
</dbReference>
<evidence type="ECO:0000256" key="2">
    <source>
        <dbReference type="ARBA" id="ARBA00018874"/>
    </source>
</evidence>
<dbReference type="GO" id="GO:0019901">
    <property type="term" value="F:protein kinase binding"/>
    <property type="evidence" value="ECO:0007669"/>
    <property type="project" value="TreeGrafter"/>
</dbReference>
<keyword evidence="3" id="KW-0072">Autophagy</keyword>
<accession>A0A371C4G9</accession>
<reference evidence="4 5" key="1">
    <citation type="submission" date="2018-07" db="EMBL/GenBank/DDBJ databases">
        <title>Draft Genome Assemblies for Five Robust Yarrowia lipolytica Strains Exhibiting High Lipid Production and Pentose Sugar Utilization and Sugar Alcohol Secretion from Undetoxified Lignocellulosic Biomass Hydrolysates.</title>
        <authorList>
            <consortium name="DOE Joint Genome Institute"/>
            <person name="Walker C."/>
            <person name="Ryu S."/>
            <person name="Na H."/>
            <person name="Zane M."/>
            <person name="LaButti K."/>
            <person name="Lipzen A."/>
            <person name="Haridas S."/>
            <person name="Barry K."/>
            <person name="Grigoriev I.V."/>
            <person name="Quarterman J."/>
            <person name="Slininger P."/>
            <person name="Dien B."/>
            <person name="Trinh C.T."/>
        </authorList>
    </citation>
    <scope>NUCLEOTIDE SEQUENCE [LARGE SCALE GENOMIC DNA]</scope>
    <source>
        <strain evidence="4 5">YB392</strain>
    </source>
</reference>
<proteinExistence type="inferred from homology"/>
<dbReference type="AlphaFoldDB" id="A0A371C4G9"/>
<comment type="similarity">
    <text evidence="1">Belongs to the ATG101 family.</text>
</comment>
<dbReference type="PANTHER" id="PTHR13292:SF0">
    <property type="entry name" value="AUTOPHAGY-RELATED PROTEIN 101"/>
    <property type="match status" value="1"/>
</dbReference>
<evidence type="ECO:0000256" key="1">
    <source>
        <dbReference type="ARBA" id="ARBA00007130"/>
    </source>
</evidence>
<dbReference type="Pfam" id="PF07855">
    <property type="entry name" value="ATG101"/>
    <property type="match status" value="1"/>
</dbReference>
<evidence type="ECO:0000256" key="3">
    <source>
        <dbReference type="ARBA" id="ARBA00023006"/>
    </source>
</evidence>
<dbReference type="InterPro" id="IPR012445">
    <property type="entry name" value="ATG101"/>
</dbReference>
<sequence length="221" mass="24782">MLHASVHPRHTLHRMEFQYSIVADKKLLKPLAEALLSSILFHRLFGSVTPDSRELLNITYPHPLLGTAKENQELAQLLDENASLLSRSLENGERADLELPTCPAELPQAKQTEVAPVGSVPGVVVGETDMTVQFFEKRTKKSTWFGKNDDKLWEQWRVRIQAVTCRSDVETEKMRGLVQQQLQSILMAMAADVNANKDHIPPITTVETSPFPYKVVVSKGS</sequence>
<gene>
    <name evidence="4" type="ORF">B0I71DRAFT_132943</name>
</gene>
<dbReference type="GO" id="GO:0000407">
    <property type="term" value="C:phagophore assembly site"/>
    <property type="evidence" value="ECO:0007669"/>
    <property type="project" value="TreeGrafter"/>
</dbReference>